<sequence>MSACVACRAELGPGDRFCEACGRAVDAPSTVESLLTTEAPDQPCPDCRETAPPDGYGYCPHCGARRVVVAASAELDLGTVAGVTDVGRRRAANEDALAIARAPGVSAAVVCDGISTATRADVASGSAVRAAITSIMENGAGHAPEAALLQAATRAGAAATARAAGELAPNPPSCTLVAGIVTAGSVAVAWLGDSRAYWLPVRGEPRCVTVDDSLAGQLGAAGVPVSGADPRSRALLRWIGADAPAGPAHTAVFSPEGPGTLVLCSDGLSHYFDAAGELAAAVPAGDPSAVARTLVDLANARGGHDNVTVAVLPFPIPEEGGNDE</sequence>
<dbReference type="InterPro" id="IPR025874">
    <property type="entry name" value="DZR"/>
</dbReference>
<dbReference type="InterPro" id="IPR001932">
    <property type="entry name" value="PPM-type_phosphatase-like_dom"/>
</dbReference>
<reference evidence="2" key="1">
    <citation type="submission" date="2021-01" db="EMBL/GenBank/DDBJ databases">
        <title>Whole genome shotgun sequence of Virgisporangium aliadipatigenens NBRC 105644.</title>
        <authorList>
            <person name="Komaki H."/>
            <person name="Tamura T."/>
        </authorList>
    </citation>
    <scope>NUCLEOTIDE SEQUENCE</scope>
    <source>
        <strain evidence="2">NBRC 105644</strain>
    </source>
</reference>
<proteinExistence type="predicted"/>
<dbReference type="EMBL" id="BOPF01000031">
    <property type="protein sequence ID" value="GIJ49879.1"/>
    <property type="molecule type" value="Genomic_DNA"/>
</dbReference>
<dbReference type="SUPFAM" id="SSF81606">
    <property type="entry name" value="PP2C-like"/>
    <property type="match status" value="1"/>
</dbReference>
<dbReference type="Gene3D" id="3.60.40.10">
    <property type="entry name" value="PPM-type phosphatase domain"/>
    <property type="match status" value="1"/>
</dbReference>
<accession>A0A8J3YQD5</accession>
<dbReference type="CDD" id="cd00143">
    <property type="entry name" value="PP2Cc"/>
    <property type="match status" value="1"/>
</dbReference>
<comment type="caution">
    <text evidence="2">The sequence shown here is derived from an EMBL/GenBank/DDBJ whole genome shotgun (WGS) entry which is preliminary data.</text>
</comment>
<evidence type="ECO:0000259" key="1">
    <source>
        <dbReference type="PROSITE" id="PS51746"/>
    </source>
</evidence>
<protein>
    <recommendedName>
        <fullName evidence="1">PPM-type phosphatase domain-containing protein</fullName>
    </recommendedName>
</protein>
<keyword evidence="3" id="KW-1185">Reference proteome</keyword>
<dbReference type="Proteomes" id="UP000619260">
    <property type="component" value="Unassembled WGS sequence"/>
</dbReference>
<evidence type="ECO:0000313" key="2">
    <source>
        <dbReference type="EMBL" id="GIJ49879.1"/>
    </source>
</evidence>
<feature type="domain" description="PPM-type phosphatase" evidence="1">
    <location>
        <begin position="80"/>
        <end position="314"/>
    </location>
</feature>
<dbReference type="SMART" id="SM00332">
    <property type="entry name" value="PP2Cc"/>
    <property type="match status" value="1"/>
</dbReference>
<name>A0A8J3YQD5_9ACTN</name>
<gene>
    <name evidence="2" type="ORF">Val02_67650</name>
</gene>
<dbReference type="Pfam" id="PF13672">
    <property type="entry name" value="PP2C_2"/>
    <property type="match status" value="1"/>
</dbReference>
<dbReference type="Pfam" id="PF12773">
    <property type="entry name" value="DZR"/>
    <property type="match status" value="1"/>
</dbReference>
<dbReference type="PROSITE" id="PS51746">
    <property type="entry name" value="PPM_2"/>
    <property type="match status" value="1"/>
</dbReference>
<dbReference type="InterPro" id="IPR036457">
    <property type="entry name" value="PPM-type-like_dom_sf"/>
</dbReference>
<organism evidence="2 3">
    <name type="scientific">Virgisporangium aliadipatigenens</name>
    <dbReference type="NCBI Taxonomy" id="741659"/>
    <lineage>
        <taxon>Bacteria</taxon>
        <taxon>Bacillati</taxon>
        <taxon>Actinomycetota</taxon>
        <taxon>Actinomycetes</taxon>
        <taxon>Micromonosporales</taxon>
        <taxon>Micromonosporaceae</taxon>
        <taxon>Virgisporangium</taxon>
    </lineage>
</organism>
<dbReference type="AlphaFoldDB" id="A0A8J3YQD5"/>
<evidence type="ECO:0000313" key="3">
    <source>
        <dbReference type="Proteomes" id="UP000619260"/>
    </source>
</evidence>